<dbReference type="Pfam" id="PF01381">
    <property type="entry name" value="HTH_3"/>
    <property type="match status" value="1"/>
</dbReference>
<reference evidence="2 3" key="1">
    <citation type="submission" date="2014-08" db="EMBL/GenBank/DDBJ databases">
        <title>Genome sequence of Tetragenococcus muriaticus.</title>
        <authorList>
            <person name="Chuea-nongthon C."/>
            <person name="Rodtong S."/>
            <person name="Yongsawatdigul J."/>
            <person name="Steele J.L."/>
            <person name="Liu X.-y."/>
            <person name="Speers J."/>
            <person name="Glasner J.D."/>
            <person name="Neeno-Eckwall E.C."/>
        </authorList>
    </citation>
    <scope>NUCLEOTIDE SEQUENCE [LARGE SCALE GENOMIC DNA]</scope>
    <source>
        <strain evidence="2 3">PMC-11-5</strain>
    </source>
</reference>
<dbReference type="EMBL" id="JPVU01000254">
    <property type="protein sequence ID" value="KFN89687.1"/>
    <property type="molecule type" value="Genomic_DNA"/>
</dbReference>
<dbReference type="PROSITE" id="PS50943">
    <property type="entry name" value="HTH_CROC1"/>
    <property type="match status" value="1"/>
</dbReference>
<dbReference type="SUPFAM" id="SSF47413">
    <property type="entry name" value="lambda repressor-like DNA-binding domains"/>
    <property type="match status" value="1"/>
</dbReference>
<dbReference type="InterPro" id="IPR001387">
    <property type="entry name" value="Cro/C1-type_HTH"/>
</dbReference>
<accession>A0A091C0U6</accession>
<dbReference type="SMART" id="SM00530">
    <property type="entry name" value="HTH_XRE"/>
    <property type="match status" value="1"/>
</dbReference>
<dbReference type="PATRIC" id="fig|1302649.3.peg.2311"/>
<gene>
    <name evidence="2" type="ORF">TMUPMC115_2312</name>
</gene>
<evidence type="ECO:0000259" key="1">
    <source>
        <dbReference type="PROSITE" id="PS50943"/>
    </source>
</evidence>
<sequence>MRNRKDNFDFRPIGHTIKEARIRQGLTRKQVGEIIKIAPRYLINIENKGQHPSVQVLYELVNLLDISIDGLFLTELTDGKSNKRKQVERQLDYLSDNELVIVNEVIQAILQV</sequence>
<protein>
    <recommendedName>
        <fullName evidence="1">HTH cro/C1-type domain-containing protein</fullName>
    </recommendedName>
</protein>
<dbReference type="GO" id="GO:0003677">
    <property type="term" value="F:DNA binding"/>
    <property type="evidence" value="ECO:0007669"/>
    <property type="project" value="InterPro"/>
</dbReference>
<evidence type="ECO:0000313" key="2">
    <source>
        <dbReference type="EMBL" id="KFN89687.1"/>
    </source>
</evidence>
<dbReference type="InterPro" id="IPR041511">
    <property type="entry name" value="DBD_HTH"/>
</dbReference>
<dbReference type="RefSeq" id="WP_038024399.1">
    <property type="nucleotide sequence ID" value="NZ_JPVU01000254.1"/>
</dbReference>
<name>A0A091C0U6_9ENTE</name>
<dbReference type="Gene3D" id="1.10.260.40">
    <property type="entry name" value="lambda repressor-like DNA-binding domains"/>
    <property type="match status" value="1"/>
</dbReference>
<dbReference type="Proteomes" id="UP000029380">
    <property type="component" value="Unassembled WGS sequence"/>
</dbReference>
<dbReference type="Pfam" id="PF18430">
    <property type="entry name" value="DBD_HTH"/>
    <property type="match status" value="1"/>
</dbReference>
<dbReference type="Gene3D" id="6.10.140.640">
    <property type="match status" value="1"/>
</dbReference>
<dbReference type="CDD" id="cd00093">
    <property type="entry name" value="HTH_XRE"/>
    <property type="match status" value="1"/>
</dbReference>
<dbReference type="OrthoDB" id="9795511at2"/>
<dbReference type="AlphaFoldDB" id="A0A091C0U6"/>
<proteinExistence type="predicted"/>
<feature type="domain" description="HTH cro/C1-type" evidence="1">
    <location>
        <begin position="17"/>
        <end position="71"/>
    </location>
</feature>
<evidence type="ECO:0000313" key="3">
    <source>
        <dbReference type="Proteomes" id="UP000029380"/>
    </source>
</evidence>
<comment type="caution">
    <text evidence="2">The sequence shown here is derived from an EMBL/GenBank/DDBJ whole genome shotgun (WGS) entry which is preliminary data.</text>
</comment>
<dbReference type="InterPro" id="IPR010982">
    <property type="entry name" value="Lambda_DNA-bd_dom_sf"/>
</dbReference>
<organism evidence="2 3">
    <name type="scientific">Tetragenococcus muriaticus PMC-11-5</name>
    <dbReference type="NCBI Taxonomy" id="1302649"/>
    <lineage>
        <taxon>Bacteria</taxon>
        <taxon>Bacillati</taxon>
        <taxon>Bacillota</taxon>
        <taxon>Bacilli</taxon>
        <taxon>Lactobacillales</taxon>
        <taxon>Enterococcaceae</taxon>
        <taxon>Tetragenococcus</taxon>
    </lineage>
</organism>